<evidence type="ECO:0000313" key="2">
    <source>
        <dbReference type="EMBL" id="MBW0500385.1"/>
    </source>
</evidence>
<keyword evidence="3" id="KW-1185">Reference proteome</keyword>
<proteinExistence type="predicted"/>
<evidence type="ECO:0008006" key="4">
    <source>
        <dbReference type="Google" id="ProtNLM"/>
    </source>
</evidence>
<organism evidence="2 3">
    <name type="scientific">Austropuccinia psidii MF-1</name>
    <dbReference type="NCBI Taxonomy" id="1389203"/>
    <lineage>
        <taxon>Eukaryota</taxon>
        <taxon>Fungi</taxon>
        <taxon>Dikarya</taxon>
        <taxon>Basidiomycota</taxon>
        <taxon>Pucciniomycotina</taxon>
        <taxon>Pucciniomycetes</taxon>
        <taxon>Pucciniales</taxon>
        <taxon>Sphaerophragmiaceae</taxon>
        <taxon>Austropuccinia</taxon>
    </lineage>
</organism>
<evidence type="ECO:0000256" key="1">
    <source>
        <dbReference type="SAM" id="MobiDB-lite"/>
    </source>
</evidence>
<feature type="region of interest" description="Disordered" evidence="1">
    <location>
        <begin position="82"/>
        <end position="106"/>
    </location>
</feature>
<sequence length="229" mass="25952">MSSRAFIKAQGQVSLSNINDAIRESLHILIQSIPQREYWPFLLKGFQEVVSKQFSNCQCSINPPWPPHSFNTVWIQKDLPGEDLEEEEENSVEGEESDGTEVFPPLVGTYQGIGGPTLSQSNQPVSHQSEPSLLAIMQQMTEIMPNLQEASSFEASIPPDFKTPSVKAPELFDETQPFKVRSFIQSFPHIFNNDQENFSEDRKKVLYSTSFLIGRAKKWIEPYLSNPTN</sequence>
<name>A0A9Q3DCL8_9BASI</name>
<dbReference type="AlphaFoldDB" id="A0A9Q3DCL8"/>
<accession>A0A9Q3DCL8</accession>
<reference evidence="2" key="1">
    <citation type="submission" date="2021-03" db="EMBL/GenBank/DDBJ databases">
        <title>Draft genome sequence of rust myrtle Austropuccinia psidii MF-1, a brazilian biotype.</title>
        <authorList>
            <person name="Quecine M.C."/>
            <person name="Pachon D.M.R."/>
            <person name="Bonatelli M.L."/>
            <person name="Correr F.H."/>
            <person name="Franceschini L.M."/>
            <person name="Leite T.F."/>
            <person name="Margarido G.R.A."/>
            <person name="Almeida C.A."/>
            <person name="Ferrarezi J.A."/>
            <person name="Labate C.A."/>
        </authorList>
    </citation>
    <scope>NUCLEOTIDE SEQUENCE</scope>
    <source>
        <strain evidence="2">MF-1</strain>
    </source>
</reference>
<protein>
    <recommendedName>
        <fullName evidence="4">DUF4939 domain-containing protein</fullName>
    </recommendedName>
</protein>
<dbReference type="Proteomes" id="UP000765509">
    <property type="component" value="Unassembled WGS sequence"/>
</dbReference>
<dbReference type="EMBL" id="AVOT02015790">
    <property type="protein sequence ID" value="MBW0500385.1"/>
    <property type="molecule type" value="Genomic_DNA"/>
</dbReference>
<comment type="caution">
    <text evidence="2">The sequence shown here is derived from an EMBL/GenBank/DDBJ whole genome shotgun (WGS) entry which is preliminary data.</text>
</comment>
<gene>
    <name evidence="2" type="ORF">O181_040100</name>
</gene>
<dbReference type="OrthoDB" id="3419692at2759"/>
<feature type="compositionally biased region" description="Acidic residues" evidence="1">
    <location>
        <begin position="82"/>
        <end position="99"/>
    </location>
</feature>
<evidence type="ECO:0000313" key="3">
    <source>
        <dbReference type="Proteomes" id="UP000765509"/>
    </source>
</evidence>